<dbReference type="GO" id="GO:0050660">
    <property type="term" value="F:flavin adenine dinucleotide binding"/>
    <property type="evidence" value="ECO:0007669"/>
    <property type="project" value="InterPro"/>
</dbReference>
<comment type="cofactor">
    <cofactor evidence="1">
        <name>[2Fe-2S] cluster</name>
        <dbReference type="ChEBI" id="CHEBI:190135"/>
    </cofactor>
    <text evidence="1">Binds 1 [2Fe-2S] cluster per subunit.</text>
</comment>
<organism evidence="3 4">
    <name type="scientific">Hydrogenivirga caldilitoris</name>
    <dbReference type="NCBI Taxonomy" id="246264"/>
    <lineage>
        <taxon>Bacteria</taxon>
        <taxon>Pseudomonadati</taxon>
        <taxon>Aquificota</taxon>
        <taxon>Aquificia</taxon>
        <taxon>Aquificales</taxon>
        <taxon>Aquificaceae</taxon>
        <taxon>Hydrogenivirga</taxon>
    </lineage>
</organism>
<reference evidence="3 4" key="1">
    <citation type="submission" date="2018-10" db="EMBL/GenBank/DDBJ databases">
        <title>Genomic Encyclopedia of Archaeal and Bacterial Type Strains, Phase II (KMG-II): from individual species to whole genera.</title>
        <authorList>
            <person name="Goeker M."/>
        </authorList>
    </citation>
    <scope>NUCLEOTIDE SEQUENCE [LARGE SCALE GENOMIC DNA]</scope>
    <source>
        <strain evidence="3 4">DSM 16510</strain>
    </source>
</reference>
<keyword evidence="1" id="KW-0408">Iron</keyword>
<dbReference type="Pfam" id="PF00175">
    <property type="entry name" value="NAD_binding_1"/>
    <property type="match status" value="1"/>
</dbReference>
<dbReference type="Gene3D" id="2.40.30.10">
    <property type="entry name" value="Translation factors"/>
    <property type="match status" value="1"/>
</dbReference>
<evidence type="ECO:0000256" key="1">
    <source>
        <dbReference type="PIRSR" id="PIRSR006816-2"/>
    </source>
</evidence>
<dbReference type="GO" id="GO:0016491">
    <property type="term" value="F:oxidoreductase activity"/>
    <property type="evidence" value="ECO:0007669"/>
    <property type="project" value="InterPro"/>
</dbReference>
<dbReference type="PANTHER" id="PTHR43513:SF1">
    <property type="entry name" value="ANAEROBIC SULFITE REDUCTASE SUBUNIT B"/>
    <property type="match status" value="1"/>
</dbReference>
<name>A0A497XTI6_9AQUI</name>
<feature type="domain" description="FAD-binding FR-type" evidence="2">
    <location>
        <begin position="1"/>
        <end position="84"/>
    </location>
</feature>
<dbReference type="InterPro" id="IPR039261">
    <property type="entry name" value="FNR_nucleotide-bd"/>
</dbReference>
<dbReference type="PROSITE" id="PS51384">
    <property type="entry name" value="FAD_FR"/>
    <property type="match status" value="1"/>
</dbReference>
<dbReference type="InterPro" id="IPR019480">
    <property type="entry name" value="Dihydroorotate_DH_Fe-S-bd"/>
</dbReference>
<dbReference type="Gene3D" id="3.40.50.80">
    <property type="entry name" value="Nucleotide-binding domain of ferredoxin-NADP reductase (FNR) module"/>
    <property type="match status" value="1"/>
</dbReference>
<proteinExistence type="predicted"/>
<evidence type="ECO:0000313" key="3">
    <source>
        <dbReference type="EMBL" id="RLJ70452.1"/>
    </source>
</evidence>
<keyword evidence="1" id="KW-0479">Metal-binding</keyword>
<dbReference type="SUPFAM" id="SSF52343">
    <property type="entry name" value="Ferredoxin reductase-like, C-terminal NADP-linked domain"/>
    <property type="match status" value="1"/>
</dbReference>
<keyword evidence="1" id="KW-0411">Iron-sulfur</keyword>
<gene>
    <name evidence="3" type="ORF">BCF55_0727</name>
</gene>
<dbReference type="InterPro" id="IPR012165">
    <property type="entry name" value="Cyt_c3_hydrogenase_gsu"/>
</dbReference>
<dbReference type="InterPro" id="IPR017927">
    <property type="entry name" value="FAD-bd_FR_type"/>
</dbReference>
<dbReference type="EMBL" id="RCCJ01000001">
    <property type="protein sequence ID" value="RLJ70452.1"/>
    <property type="molecule type" value="Genomic_DNA"/>
</dbReference>
<dbReference type="GO" id="GO:0046872">
    <property type="term" value="F:metal ion binding"/>
    <property type="evidence" value="ECO:0007669"/>
    <property type="project" value="UniProtKB-KW"/>
</dbReference>
<evidence type="ECO:0000259" key="2">
    <source>
        <dbReference type="PROSITE" id="PS51384"/>
    </source>
</evidence>
<feature type="binding site" evidence="1">
    <location>
        <position position="218"/>
    </location>
    <ligand>
        <name>[2Fe-2S] cluster</name>
        <dbReference type="ChEBI" id="CHEBI:190135"/>
    </ligand>
</feature>
<dbReference type="InterPro" id="IPR017938">
    <property type="entry name" value="Riboflavin_synthase-like_b-brl"/>
</dbReference>
<evidence type="ECO:0000313" key="4">
    <source>
        <dbReference type="Proteomes" id="UP000267841"/>
    </source>
</evidence>
<dbReference type="InterPro" id="IPR050353">
    <property type="entry name" value="PyrK_electron_transfer"/>
</dbReference>
<dbReference type="CDD" id="cd06221">
    <property type="entry name" value="sulfite_reductase_like"/>
    <property type="match status" value="1"/>
</dbReference>
<dbReference type="AlphaFoldDB" id="A0A497XTI6"/>
<dbReference type="Pfam" id="PF10418">
    <property type="entry name" value="DHODB_Fe-S_bind"/>
    <property type="match status" value="1"/>
</dbReference>
<feature type="binding site" evidence="1">
    <location>
        <position position="234"/>
    </location>
    <ligand>
        <name>[2Fe-2S] cluster</name>
        <dbReference type="ChEBI" id="CHEBI:190135"/>
    </ligand>
</feature>
<keyword evidence="1" id="KW-0001">2Fe-2S</keyword>
<accession>A0A497XTI6</accession>
<comment type="caution">
    <text evidence="3">The sequence shown here is derived from an EMBL/GenBank/DDBJ whole genome shotgun (WGS) entry which is preliminary data.</text>
</comment>
<dbReference type="SUPFAM" id="SSF63380">
    <property type="entry name" value="Riboflavin synthase domain-like"/>
    <property type="match status" value="1"/>
</dbReference>
<dbReference type="GO" id="GO:0051537">
    <property type="term" value="F:2 iron, 2 sulfur cluster binding"/>
    <property type="evidence" value="ECO:0007669"/>
    <property type="project" value="UniProtKB-KW"/>
</dbReference>
<dbReference type="PIRSF" id="PIRSF006816">
    <property type="entry name" value="Cyc3_hyd_g"/>
    <property type="match status" value="1"/>
</dbReference>
<dbReference type="InterPro" id="IPR001433">
    <property type="entry name" value="OxRdtase_FAD/NAD-bd"/>
</dbReference>
<sequence>MVVENENTRRFLLEVEDFPDFKPGQFNMLYVYAQGEVPISISSLRSDLIEHTVRLVGEVTEDLFLLKEGDVIGIRGPYGTHFPIEKCRGKDVVLVAGGLGLADIKPVVEFILENRRDFGEVYLLVGAKNPSGLLYREEYKSWDKRLKLLLTVDKPEGNWQGNVGVVTELFRFVELKPEKTVGMMCGPEVMMLFTVKKFLDLGVSEENIYLSMERHMKCAVGTCGHCQFGYTFLCKEGPVFSYSRIKPIFGVKEL</sequence>
<dbReference type="GO" id="GO:0006221">
    <property type="term" value="P:pyrimidine nucleotide biosynthetic process"/>
    <property type="evidence" value="ECO:0007669"/>
    <property type="project" value="InterPro"/>
</dbReference>
<feature type="binding site" evidence="1">
    <location>
        <position position="226"/>
    </location>
    <ligand>
        <name>[2Fe-2S] cluster</name>
        <dbReference type="ChEBI" id="CHEBI:190135"/>
    </ligand>
</feature>
<dbReference type="Proteomes" id="UP000267841">
    <property type="component" value="Unassembled WGS sequence"/>
</dbReference>
<dbReference type="PANTHER" id="PTHR43513">
    <property type="entry name" value="DIHYDROOROTATE DEHYDROGENASE B (NAD(+)), ELECTRON TRANSFER SUBUNIT"/>
    <property type="match status" value="1"/>
</dbReference>
<feature type="binding site" evidence="1">
    <location>
        <position position="223"/>
    </location>
    <ligand>
        <name>[2Fe-2S] cluster</name>
        <dbReference type="ChEBI" id="CHEBI:190135"/>
    </ligand>
</feature>
<protein>
    <submittedName>
        <fullName evidence="3">NAD(P)H-flavin reductase</fullName>
    </submittedName>
</protein>
<keyword evidence="4" id="KW-1185">Reference proteome</keyword>